<evidence type="ECO:0000256" key="2">
    <source>
        <dbReference type="SAM" id="SignalP"/>
    </source>
</evidence>
<feature type="chain" id="PRO_5008904513" description="Chitin-binding type-2 domain-containing protein" evidence="2">
    <location>
        <begin position="28"/>
        <end position="416"/>
    </location>
</feature>
<feature type="compositionally biased region" description="Polar residues" evidence="1">
    <location>
        <begin position="300"/>
        <end position="321"/>
    </location>
</feature>
<feature type="region of interest" description="Disordered" evidence="1">
    <location>
        <begin position="135"/>
        <end position="416"/>
    </location>
</feature>
<feature type="region of interest" description="Disordered" evidence="1">
    <location>
        <begin position="52"/>
        <end position="73"/>
    </location>
</feature>
<dbReference type="GO" id="GO:0005576">
    <property type="term" value="C:extracellular region"/>
    <property type="evidence" value="ECO:0007669"/>
    <property type="project" value="InterPro"/>
</dbReference>
<dbReference type="OMA" id="PTFCKES"/>
<gene>
    <name evidence="4" type="ORF">Ocin01_10212</name>
</gene>
<sequence>MSVQKHTARFWLVALFTVAALVSHVCSVSERESSQPAERASSNEIINDAVKIGNGENEEDGDQGNNNDGRESSREINIGLVTSDEFSCEGRPIGKQISPNQPDCMHFFSCDADGTAFRVECPRTPGQKQTYYNPIKKECDNSSPTFCKESGPAAAGIKSQQQTQSEETDGPNSEDSVAAEDGAVEQEEIQDDADKQQQNQREESEDASQDKEQNAENSEEEAIEEIEIMAESEEEVNDNRNENTPTKSGKNKKEKKSLKEERKSGESKGTKKKYEAGKQVVKDQKRQNKRDKRQAKDDASSITQDDTEAQQTSEESSNTNADKVHGGKKGKFDKSGKGNQKDSRKQVEREKVKNSEKDIKRKETREKVERKDKSKNSGKSTDYKKQKGGKQSGKSEKRQSKHKGNSNKAKRDGNEL</sequence>
<feature type="compositionally biased region" description="Basic and acidic residues" evidence="1">
    <location>
        <begin position="257"/>
        <end position="286"/>
    </location>
</feature>
<comment type="caution">
    <text evidence="4">The sequence shown here is derived from an EMBL/GenBank/DDBJ whole genome shotgun (WGS) entry which is preliminary data.</text>
</comment>
<dbReference type="Proteomes" id="UP000094527">
    <property type="component" value="Unassembled WGS sequence"/>
</dbReference>
<protein>
    <recommendedName>
        <fullName evidence="3">Chitin-binding type-2 domain-containing protein</fullName>
    </recommendedName>
</protein>
<reference evidence="4 5" key="1">
    <citation type="journal article" date="2016" name="Genome Biol. Evol.">
        <title>Gene Family Evolution Reflects Adaptation to Soil Environmental Stressors in the Genome of the Collembolan Orchesella cincta.</title>
        <authorList>
            <person name="Faddeeva-Vakhrusheva A."/>
            <person name="Derks M.F."/>
            <person name="Anvar S.Y."/>
            <person name="Agamennone V."/>
            <person name="Suring W."/>
            <person name="Smit S."/>
            <person name="van Straalen N.M."/>
            <person name="Roelofs D."/>
        </authorList>
    </citation>
    <scope>NUCLEOTIDE SEQUENCE [LARGE SCALE GENOMIC DNA]</scope>
    <source>
        <tissue evidence="4">Mixed pool</tissue>
    </source>
</reference>
<dbReference type="EMBL" id="LJIJ01000537">
    <property type="protein sequence ID" value="ODM96470.1"/>
    <property type="molecule type" value="Genomic_DNA"/>
</dbReference>
<feature type="compositionally biased region" description="Basic and acidic residues" evidence="1">
    <location>
        <begin position="322"/>
        <end position="385"/>
    </location>
</feature>
<dbReference type="AlphaFoldDB" id="A0A1D2MTN9"/>
<proteinExistence type="predicted"/>
<dbReference type="PROSITE" id="PS50940">
    <property type="entry name" value="CHIT_BIND_II"/>
    <property type="match status" value="1"/>
</dbReference>
<name>A0A1D2MTN9_ORCCI</name>
<feature type="compositionally biased region" description="Acidic residues" evidence="1">
    <location>
        <begin position="217"/>
        <end position="236"/>
    </location>
</feature>
<evidence type="ECO:0000313" key="4">
    <source>
        <dbReference type="EMBL" id="ODM96470.1"/>
    </source>
</evidence>
<feature type="signal peptide" evidence="2">
    <location>
        <begin position="1"/>
        <end position="27"/>
    </location>
</feature>
<evidence type="ECO:0000259" key="3">
    <source>
        <dbReference type="PROSITE" id="PS50940"/>
    </source>
</evidence>
<keyword evidence="2" id="KW-0732">Signal</keyword>
<dbReference type="InterPro" id="IPR002557">
    <property type="entry name" value="Chitin-bd_dom"/>
</dbReference>
<keyword evidence="5" id="KW-1185">Reference proteome</keyword>
<dbReference type="STRING" id="48709.A0A1D2MTN9"/>
<evidence type="ECO:0000313" key="5">
    <source>
        <dbReference type="Proteomes" id="UP000094527"/>
    </source>
</evidence>
<evidence type="ECO:0000256" key="1">
    <source>
        <dbReference type="SAM" id="MobiDB-lite"/>
    </source>
</evidence>
<accession>A0A1D2MTN9</accession>
<organism evidence="4 5">
    <name type="scientific">Orchesella cincta</name>
    <name type="common">Springtail</name>
    <name type="synonym">Podura cincta</name>
    <dbReference type="NCBI Taxonomy" id="48709"/>
    <lineage>
        <taxon>Eukaryota</taxon>
        <taxon>Metazoa</taxon>
        <taxon>Ecdysozoa</taxon>
        <taxon>Arthropoda</taxon>
        <taxon>Hexapoda</taxon>
        <taxon>Collembola</taxon>
        <taxon>Entomobryomorpha</taxon>
        <taxon>Entomobryoidea</taxon>
        <taxon>Orchesellidae</taxon>
        <taxon>Orchesellinae</taxon>
        <taxon>Orchesella</taxon>
    </lineage>
</organism>
<feature type="domain" description="Chitin-binding type-2" evidence="3">
    <location>
        <begin position="85"/>
        <end position="149"/>
    </location>
</feature>
<feature type="compositionally biased region" description="Polar residues" evidence="1">
    <location>
        <begin position="158"/>
        <end position="175"/>
    </location>
</feature>
<dbReference type="GO" id="GO:0008061">
    <property type="term" value="F:chitin binding"/>
    <property type="evidence" value="ECO:0007669"/>
    <property type="project" value="InterPro"/>
</dbReference>
<feature type="compositionally biased region" description="Acidic residues" evidence="1">
    <location>
        <begin position="182"/>
        <end position="191"/>
    </location>
</feature>